<dbReference type="Proteomes" id="UP000694563">
    <property type="component" value="Chromosome 4"/>
</dbReference>
<accession>A0A8C3Y9C7</accession>
<gene>
    <name evidence="2" type="primary">PEX26</name>
</gene>
<evidence type="ECO:0000256" key="1">
    <source>
        <dbReference type="SAM" id="MobiDB-lite"/>
    </source>
</evidence>
<reference evidence="2" key="2">
    <citation type="submission" date="2025-08" db="UniProtKB">
        <authorList>
            <consortium name="Ensembl"/>
        </authorList>
    </citation>
    <scope>IDENTIFICATION</scope>
</reference>
<reference evidence="2" key="1">
    <citation type="submission" date="2020-10" db="EMBL/GenBank/DDBJ databases">
        <title>Catharus ustulatus (Swainson's thrush) genome, bCatUst1, primary haplotype v2.</title>
        <authorList>
            <person name="Delmore K."/>
            <person name="Vafadar M."/>
            <person name="Formenti G."/>
            <person name="Chow W."/>
            <person name="Pelan S."/>
            <person name="Howe K."/>
            <person name="Rhie A."/>
            <person name="Mountcastle J."/>
            <person name="Haase B."/>
            <person name="Fedrigo O."/>
            <person name="Jarvis E.D."/>
        </authorList>
    </citation>
    <scope>NUCLEOTIDE SEQUENCE [LARGE SCALE GENOMIC DNA]</scope>
</reference>
<name>A0A8C3Y9C7_CATUS</name>
<evidence type="ECO:0000313" key="2">
    <source>
        <dbReference type="Ensembl" id="ENSCUSP00005024957.1"/>
    </source>
</evidence>
<evidence type="ECO:0000313" key="3">
    <source>
        <dbReference type="Proteomes" id="UP000694563"/>
    </source>
</evidence>
<dbReference type="GO" id="GO:0045046">
    <property type="term" value="P:protein import into peroxisome membrane"/>
    <property type="evidence" value="ECO:0007669"/>
    <property type="project" value="InterPro"/>
</dbReference>
<dbReference type="GO" id="GO:0044877">
    <property type="term" value="F:protein-containing complex binding"/>
    <property type="evidence" value="ECO:0007669"/>
    <property type="project" value="InterPro"/>
</dbReference>
<dbReference type="GO" id="GO:0005778">
    <property type="term" value="C:peroxisomal membrane"/>
    <property type="evidence" value="ECO:0007669"/>
    <property type="project" value="InterPro"/>
</dbReference>
<dbReference type="GO" id="GO:0051117">
    <property type="term" value="F:ATPase binding"/>
    <property type="evidence" value="ECO:0007669"/>
    <property type="project" value="TreeGrafter"/>
</dbReference>
<keyword evidence="3" id="KW-1185">Reference proteome</keyword>
<dbReference type="GO" id="GO:0016558">
    <property type="term" value="P:protein import into peroxisome matrix"/>
    <property type="evidence" value="ECO:0007669"/>
    <property type="project" value="TreeGrafter"/>
</dbReference>
<dbReference type="Ensembl" id="ENSCUST00005025839.1">
    <property type="protein sequence ID" value="ENSCUSP00005024957.1"/>
    <property type="gene ID" value="ENSCUSG00005015543.1"/>
</dbReference>
<proteinExistence type="predicted"/>
<feature type="region of interest" description="Disordered" evidence="1">
    <location>
        <begin position="1"/>
        <end position="22"/>
    </location>
</feature>
<dbReference type="InterPro" id="IPR010797">
    <property type="entry name" value="Pex26"/>
</dbReference>
<protein>
    <submittedName>
        <fullName evidence="2">Peroxisomal biogenesis factor 26</fullName>
    </submittedName>
</protein>
<dbReference type="PANTHER" id="PTHR16262:SF2">
    <property type="entry name" value="PEROXISOME ASSEMBLY PROTEIN 26"/>
    <property type="match status" value="1"/>
</dbReference>
<dbReference type="Pfam" id="PF07163">
    <property type="entry name" value="Pex26"/>
    <property type="match status" value="1"/>
</dbReference>
<dbReference type="AlphaFoldDB" id="A0A8C3Y9C7"/>
<dbReference type="PANTHER" id="PTHR16262">
    <property type="entry name" value="PEROXISOME ASSEMBLY PROTEIN 26"/>
    <property type="match status" value="1"/>
</dbReference>
<organism evidence="2 3">
    <name type="scientific">Catharus ustulatus</name>
    <name type="common">Russet-backed thrush</name>
    <name type="synonym">Hylocichla ustulatus</name>
    <dbReference type="NCBI Taxonomy" id="91951"/>
    <lineage>
        <taxon>Eukaryota</taxon>
        <taxon>Metazoa</taxon>
        <taxon>Chordata</taxon>
        <taxon>Craniata</taxon>
        <taxon>Vertebrata</taxon>
        <taxon>Euteleostomi</taxon>
        <taxon>Archelosauria</taxon>
        <taxon>Archosauria</taxon>
        <taxon>Dinosauria</taxon>
        <taxon>Saurischia</taxon>
        <taxon>Theropoda</taxon>
        <taxon>Coelurosauria</taxon>
        <taxon>Aves</taxon>
        <taxon>Neognathae</taxon>
        <taxon>Neoaves</taxon>
        <taxon>Telluraves</taxon>
        <taxon>Australaves</taxon>
        <taxon>Passeriformes</taxon>
        <taxon>Turdidae</taxon>
        <taxon>Catharus</taxon>
    </lineage>
</organism>
<sequence>PEPGSGPCGAGQSPPGGAMRAELPGWVPGTAAALLEEAADLLVLHRDFAAALERCEAGCDSLGPGPEPGPEPEVKCSLCVVGIQALAEMNKWREVLSWVLQYYHEPEHLPPKVLELCILLYSQVREPQVMLEVGSSWLRAQANQRLPEFGSLLELYLAQVLLPLGCFEGAEELVRGCAVFSSEQQLEFLSTILESRSRWAQREETCSAAEEQQGPATETVLGGLSLCSLRSMSNHFCLLPYKKMLLATFLLYLVVVRLDPGIGLRYPIFQIPLWVWRNEFLVINLVSV</sequence>
<reference evidence="2" key="3">
    <citation type="submission" date="2025-09" db="UniProtKB">
        <authorList>
            <consortium name="Ensembl"/>
        </authorList>
    </citation>
    <scope>IDENTIFICATION</scope>
</reference>